<keyword evidence="3" id="KW-1185">Reference proteome</keyword>
<name>A0A7L4P7V1_9CREN</name>
<accession>A0A7L4P7V1</accession>
<organism evidence="2 3">
    <name type="scientific">Pyrobaculum arsenaticum</name>
    <dbReference type="NCBI Taxonomy" id="121277"/>
    <lineage>
        <taxon>Archaea</taxon>
        <taxon>Thermoproteota</taxon>
        <taxon>Thermoprotei</taxon>
        <taxon>Thermoproteales</taxon>
        <taxon>Thermoproteaceae</taxon>
        <taxon>Pyrobaculum</taxon>
    </lineage>
</organism>
<dbReference type="Pfam" id="PF05168">
    <property type="entry name" value="HEPN"/>
    <property type="match status" value="1"/>
</dbReference>
<dbReference type="Gene3D" id="1.20.120.330">
    <property type="entry name" value="Nucleotidyltransferases domain 2"/>
    <property type="match status" value="1"/>
</dbReference>
<reference evidence="2 3" key="1">
    <citation type="journal article" date="2020" name="Nat. Commun.">
        <title>The structures of two archaeal type IV pili illuminate evolutionary relationships.</title>
        <authorList>
            <person name="Wang F."/>
            <person name="Baquero D.P."/>
            <person name="Su Z."/>
            <person name="Beltran L.C."/>
            <person name="Prangishvili D."/>
            <person name="Krupovic M."/>
            <person name="Egelman E.H."/>
        </authorList>
    </citation>
    <scope>NUCLEOTIDE SEQUENCE [LARGE SCALE GENOMIC DNA]</scope>
    <source>
        <strain evidence="2 3">2GA</strain>
    </source>
</reference>
<sequence length="129" mass="14583">MRREASLWLKQAERGLKKAENDLVTGDWDGAAFRSQQAAEKALKALLLHYGKVAKGHNLIELGRLVEEELGISTAEVATDLRELTVHYVISRCPNAANALPYELYDENKAGDLVERAKRVLEWARRNLR</sequence>
<dbReference type="SMART" id="SM00748">
    <property type="entry name" value="HEPN"/>
    <property type="match status" value="1"/>
</dbReference>
<evidence type="ECO:0000313" key="3">
    <source>
        <dbReference type="Proteomes" id="UP000554766"/>
    </source>
</evidence>
<evidence type="ECO:0000259" key="1">
    <source>
        <dbReference type="PROSITE" id="PS50910"/>
    </source>
</evidence>
<dbReference type="RefSeq" id="WP_011900176.1">
    <property type="nucleotide sequence ID" value="NZ_JAAVJF010000001.1"/>
</dbReference>
<proteinExistence type="predicted"/>
<dbReference type="Proteomes" id="UP000554766">
    <property type="component" value="Unassembled WGS sequence"/>
</dbReference>
<feature type="domain" description="HEPN" evidence="1">
    <location>
        <begin position="9"/>
        <end position="120"/>
    </location>
</feature>
<dbReference type="SUPFAM" id="SSF81593">
    <property type="entry name" value="Nucleotidyltransferase substrate binding subunit/domain"/>
    <property type="match status" value="1"/>
</dbReference>
<evidence type="ECO:0000313" key="2">
    <source>
        <dbReference type="EMBL" id="NYR14793.1"/>
    </source>
</evidence>
<protein>
    <submittedName>
        <fullName evidence="2">HEPN domain-containing protein</fullName>
    </submittedName>
</protein>
<gene>
    <name evidence="2" type="ORF">HC235_02210</name>
</gene>
<dbReference type="GeneID" id="5055785"/>
<dbReference type="OMA" id="THSCKFL"/>
<dbReference type="AlphaFoldDB" id="A0A7L4P7V1"/>
<comment type="caution">
    <text evidence="2">The sequence shown here is derived from an EMBL/GenBank/DDBJ whole genome shotgun (WGS) entry which is preliminary data.</text>
</comment>
<dbReference type="EMBL" id="JAAVJF010000001">
    <property type="protein sequence ID" value="NYR14793.1"/>
    <property type="molecule type" value="Genomic_DNA"/>
</dbReference>
<dbReference type="InterPro" id="IPR007842">
    <property type="entry name" value="HEPN_dom"/>
</dbReference>
<dbReference type="PROSITE" id="PS50910">
    <property type="entry name" value="HEPN"/>
    <property type="match status" value="1"/>
</dbReference>